<evidence type="ECO:0000256" key="1">
    <source>
        <dbReference type="ARBA" id="ARBA00004141"/>
    </source>
</evidence>
<feature type="transmembrane region" description="Helical" evidence="8">
    <location>
        <begin position="433"/>
        <end position="452"/>
    </location>
</feature>
<gene>
    <name evidence="9" type="ORF">KDI_51380</name>
</gene>
<keyword evidence="6 7" id="KW-0472">Membrane</keyword>
<feature type="transmembrane region" description="Helical" evidence="8">
    <location>
        <begin position="194"/>
        <end position="214"/>
    </location>
</feature>
<dbReference type="Pfam" id="PF02133">
    <property type="entry name" value="Transp_cyt_pur"/>
    <property type="match status" value="1"/>
</dbReference>
<comment type="similarity">
    <text evidence="2 7">Belongs to the purine-cytosine permease (2.A.39) family.</text>
</comment>
<evidence type="ECO:0000256" key="8">
    <source>
        <dbReference type="SAM" id="Phobius"/>
    </source>
</evidence>
<feature type="transmembrane region" description="Helical" evidence="8">
    <location>
        <begin position="52"/>
        <end position="70"/>
    </location>
</feature>
<dbReference type="EMBL" id="BIXY01000124">
    <property type="protein sequence ID" value="GCF11574.1"/>
    <property type="molecule type" value="Genomic_DNA"/>
</dbReference>
<reference evidence="9 10" key="1">
    <citation type="submission" date="2019-01" db="EMBL/GenBank/DDBJ databases">
        <title>Draft genome sequence of Dictyobacter sp. Uno17.</title>
        <authorList>
            <person name="Wang C.M."/>
            <person name="Zheng Y."/>
            <person name="Sakai Y."/>
            <person name="Abe K."/>
            <person name="Yokota A."/>
            <person name="Yabe S."/>
        </authorList>
    </citation>
    <scope>NUCLEOTIDE SEQUENCE [LARGE SCALE GENOMIC DNA]</scope>
    <source>
        <strain evidence="9 10">Uno17</strain>
    </source>
</reference>
<evidence type="ECO:0000256" key="6">
    <source>
        <dbReference type="ARBA" id="ARBA00023136"/>
    </source>
</evidence>
<feature type="transmembrane region" description="Helical" evidence="8">
    <location>
        <begin position="264"/>
        <end position="288"/>
    </location>
</feature>
<keyword evidence="10" id="KW-1185">Reference proteome</keyword>
<accession>A0A5A5TKW4</accession>
<keyword evidence="4 8" id="KW-0812">Transmembrane</keyword>
<protein>
    <submittedName>
        <fullName evidence="9">Cytosine permease</fullName>
    </submittedName>
</protein>
<dbReference type="RefSeq" id="WP_149404402.1">
    <property type="nucleotide sequence ID" value="NZ_BIXY01000124.1"/>
</dbReference>
<evidence type="ECO:0000256" key="3">
    <source>
        <dbReference type="ARBA" id="ARBA00022448"/>
    </source>
</evidence>
<dbReference type="Gene3D" id="1.10.4160.10">
    <property type="entry name" value="Hydantoin permease"/>
    <property type="match status" value="1"/>
</dbReference>
<evidence type="ECO:0000256" key="2">
    <source>
        <dbReference type="ARBA" id="ARBA00008974"/>
    </source>
</evidence>
<keyword evidence="3 7" id="KW-0813">Transport</keyword>
<feature type="transmembrane region" description="Helical" evidence="8">
    <location>
        <begin position="226"/>
        <end position="244"/>
    </location>
</feature>
<dbReference type="OrthoDB" id="140192at2"/>
<feature type="transmembrane region" description="Helical" evidence="8">
    <location>
        <begin position="348"/>
        <end position="367"/>
    </location>
</feature>
<dbReference type="PANTHER" id="PTHR31806:SF1">
    <property type="entry name" value="PURINE-CYTOSINE PERMEASE FCY2-RELATED"/>
    <property type="match status" value="1"/>
</dbReference>
<sequence length="519" mass="56447">MSEEVKVAERQPVRQDEFLRIELRGMEPVPAAERHGSPHGLALVWTGSVSNYISLLTGALVISAPLAVGAHQGQLGLLDSALAIMLGAACAAILHGLLNATGARTGTPQMIFARGVYGHRGVYPAALLTWLMALGWFAVDCIIGGWALVQLLGIFGVPKTTEVALGAITLVLIASVVVAIYGHQTVHVFEKYGALVFMIFCALLFVFLFPKVHWQFPTTVHGSSRFAAIAVGGSFIYALVASWIPFASDYSRYLPLTVSARHTAWWTGLGIGLPVALLGILGMVLSTINPANGDLLSVITTASPPWLTVPFLLFVVLGEIWANYFDVYTAGLVALAMDIPLRRWTSALVCGLLGGIFVYGIGFFSHFNRARTYTELNNAFLSFYTDFLLLTYLWVPSWAAVLLIDFFVFRHGSYTVHDLTRGRAGSYWYRGGVFWRAVIAWMIGLVVTLPFIGSATLPWLATPWQGPLARVLGGVDVSGIIGALVSAGVYLLLGWKYFRHSKSARDYTGADVVHDEIHR</sequence>
<dbReference type="Proteomes" id="UP000322530">
    <property type="component" value="Unassembled WGS sequence"/>
</dbReference>
<dbReference type="PIRSF" id="PIRSF002744">
    <property type="entry name" value="Pur-cyt_permease"/>
    <property type="match status" value="1"/>
</dbReference>
<comment type="subcellular location">
    <subcellularLocation>
        <location evidence="1">Membrane</location>
        <topology evidence="1">Multi-pass membrane protein</topology>
    </subcellularLocation>
</comment>
<dbReference type="GO" id="GO:0022857">
    <property type="term" value="F:transmembrane transporter activity"/>
    <property type="evidence" value="ECO:0007669"/>
    <property type="project" value="InterPro"/>
</dbReference>
<dbReference type="InterPro" id="IPR001248">
    <property type="entry name" value="Pur-cyt_permease"/>
</dbReference>
<evidence type="ECO:0000313" key="10">
    <source>
        <dbReference type="Proteomes" id="UP000322530"/>
    </source>
</evidence>
<evidence type="ECO:0000256" key="7">
    <source>
        <dbReference type="PIRNR" id="PIRNR002744"/>
    </source>
</evidence>
<dbReference type="GO" id="GO:0005886">
    <property type="term" value="C:plasma membrane"/>
    <property type="evidence" value="ECO:0007669"/>
    <property type="project" value="TreeGrafter"/>
</dbReference>
<dbReference type="AlphaFoldDB" id="A0A5A5TKW4"/>
<feature type="transmembrane region" description="Helical" evidence="8">
    <location>
        <begin position="472"/>
        <end position="493"/>
    </location>
</feature>
<organism evidence="9 10">
    <name type="scientific">Dictyobacter arantiisoli</name>
    <dbReference type="NCBI Taxonomy" id="2014874"/>
    <lineage>
        <taxon>Bacteria</taxon>
        <taxon>Bacillati</taxon>
        <taxon>Chloroflexota</taxon>
        <taxon>Ktedonobacteria</taxon>
        <taxon>Ktedonobacterales</taxon>
        <taxon>Dictyobacteraceae</taxon>
        <taxon>Dictyobacter</taxon>
    </lineage>
</organism>
<evidence type="ECO:0000256" key="5">
    <source>
        <dbReference type="ARBA" id="ARBA00022989"/>
    </source>
</evidence>
<evidence type="ECO:0000313" key="9">
    <source>
        <dbReference type="EMBL" id="GCF11574.1"/>
    </source>
</evidence>
<proteinExistence type="inferred from homology"/>
<dbReference type="PANTHER" id="PTHR31806">
    <property type="entry name" value="PURINE-CYTOSINE PERMEASE FCY2-RELATED"/>
    <property type="match status" value="1"/>
</dbReference>
<feature type="transmembrane region" description="Helical" evidence="8">
    <location>
        <begin position="163"/>
        <end position="182"/>
    </location>
</feature>
<feature type="transmembrane region" description="Helical" evidence="8">
    <location>
        <begin position="387"/>
        <end position="412"/>
    </location>
</feature>
<feature type="transmembrane region" description="Helical" evidence="8">
    <location>
        <begin position="127"/>
        <end position="151"/>
    </location>
</feature>
<feature type="transmembrane region" description="Helical" evidence="8">
    <location>
        <begin position="77"/>
        <end position="98"/>
    </location>
</feature>
<feature type="transmembrane region" description="Helical" evidence="8">
    <location>
        <begin position="295"/>
        <end position="315"/>
    </location>
</feature>
<evidence type="ECO:0000256" key="4">
    <source>
        <dbReference type="ARBA" id="ARBA00022692"/>
    </source>
</evidence>
<dbReference type="InterPro" id="IPR026030">
    <property type="entry name" value="Pur-cyt_permease_Fcy2/21/22"/>
</dbReference>
<name>A0A5A5TKW4_9CHLR</name>
<comment type="caution">
    <text evidence="9">The sequence shown here is derived from an EMBL/GenBank/DDBJ whole genome shotgun (WGS) entry which is preliminary data.</text>
</comment>
<keyword evidence="5 8" id="KW-1133">Transmembrane helix</keyword>